<dbReference type="InterPro" id="IPR011577">
    <property type="entry name" value="Cyt_b561_bac/Ni-Hgenase"/>
</dbReference>
<evidence type="ECO:0000256" key="6">
    <source>
        <dbReference type="SAM" id="MobiDB-lite"/>
    </source>
</evidence>
<keyword evidence="3 7" id="KW-0812">Transmembrane</keyword>
<name>A0A2A9E6V5_9MICO</name>
<feature type="compositionally biased region" description="Acidic residues" evidence="6">
    <location>
        <begin position="176"/>
        <end position="189"/>
    </location>
</feature>
<feature type="domain" description="Cytochrome b561 bacterial/Ni-hydrogenase" evidence="9">
    <location>
        <begin position="29"/>
        <end position="163"/>
    </location>
</feature>
<dbReference type="InterPro" id="IPR000572">
    <property type="entry name" value="OxRdtase_Mopterin-bd_dom"/>
</dbReference>
<gene>
    <name evidence="10" type="ORF">ATL42_2187</name>
</gene>
<dbReference type="GO" id="GO:0022904">
    <property type="term" value="P:respiratory electron transport chain"/>
    <property type="evidence" value="ECO:0007669"/>
    <property type="project" value="InterPro"/>
</dbReference>
<dbReference type="GO" id="GO:0005886">
    <property type="term" value="C:plasma membrane"/>
    <property type="evidence" value="ECO:0007669"/>
    <property type="project" value="UniProtKB-SubCell"/>
</dbReference>
<dbReference type="SUPFAM" id="SSF56524">
    <property type="entry name" value="Oxidoreductase molybdopterin-binding domain"/>
    <property type="match status" value="1"/>
</dbReference>
<evidence type="ECO:0000259" key="9">
    <source>
        <dbReference type="Pfam" id="PF01292"/>
    </source>
</evidence>
<evidence type="ECO:0000256" key="7">
    <source>
        <dbReference type="SAM" id="Phobius"/>
    </source>
</evidence>
<feature type="transmembrane region" description="Helical" evidence="7">
    <location>
        <begin position="21"/>
        <end position="45"/>
    </location>
</feature>
<keyword evidence="4 7" id="KW-1133">Transmembrane helix</keyword>
<dbReference type="Pfam" id="PF01292">
    <property type="entry name" value="Ni_hydr_CYTB"/>
    <property type="match status" value="1"/>
</dbReference>
<dbReference type="RefSeq" id="WP_098455339.1">
    <property type="nucleotide sequence ID" value="NZ_PDJG01000001.1"/>
</dbReference>
<feature type="transmembrane region" description="Helical" evidence="7">
    <location>
        <begin position="147"/>
        <end position="164"/>
    </location>
</feature>
<dbReference type="OrthoDB" id="5241952at2"/>
<dbReference type="SUPFAM" id="SSF81342">
    <property type="entry name" value="Transmembrane di-heme cytochromes"/>
    <property type="match status" value="1"/>
</dbReference>
<sequence length="421" mass="45015">MPRLRLPKEEDFSSRLRGPAVASRVGLWLGICFVVAFVTGLYSHVSQEAVPWFTLPTRPSWAYQVSQGLHVISGTAAVPLLLVKLWSVFPKLFAPPPWTKPRTELVLNALERASIGVLVAAAIFQLVTGLANSAQWYPWSFGFRSTHYAVGWIAIGAILVHVAVKLPVIRRALGSDVDDDSDDGPDDAPAESPHDTPVEAADDTLAEATAGRAAAPEEVDETTGGLSRRGLLRTTWVAAALVVLGTAGSTVPFLRQVSVFGVRSGDGPGGIPINRTAAAAQVTETAVADDYRLTVVHGDREVQLTREDLAGMVQHSAVLPIACVEGWSATGEWTGVRVRDIVARVDAPDGAAVIVSSLQERGAFRETRLPANFVAADDTLLALQLGGEPLSLDHGYPCRIIAPNRPGVLQTKWVSRLEVEV</sequence>
<dbReference type="Gene3D" id="3.90.420.10">
    <property type="entry name" value="Oxidoreductase, molybdopterin-binding domain"/>
    <property type="match status" value="1"/>
</dbReference>
<dbReference type="EMBL" id="PDJG01000001">
    <property type="protein sequence ID" value="PFG34281.1"/>
    <property type="molecule type" value="Genomic_DNA"/>
</dbReference>
<keyword evidence="2" id="KW-1003">Cell membrane</keyword>
<evidence type="ECO:0000256" key="5">
    <source>
        <dbReference type="ARBA" id="ARBA00023136"/>
    </source>
</evidence>
<keyword evidence="5 7" id="KW-0472">Membrane</keyword>
<feature type="transmembrane region" description="Helical" evidence="7">
    <location>
        <begin position="109"/>
        <end position="127"/>
    </location>
</feature>
<dbReference type="AlphaFoldDB" id="A0A2A9E6V5"/>
<evidence type="ECO:0000313" key="11">
    <source>
        <dbReference type="Proteomes" id="UP000225548"/>
    </source>
</evidence>
<evidence type="ECO:0000259" key="8">
    <source>
        <dbReference type="Pfam" id="PF00174"/>
    </source>
</evidence>
<dbReference type="PANTHER" id="PTHR43032:SF2">
    <property type="entry name" value="BLL0505 PROTEIN"/>
    <property type="match status" value="1"/>
</dbReference>
<evidence type="ECO:0000313" key="10">
    <source>
        <dbReference type="EMBL" id="PFG34281.1"/>
    </source>
</evidence>
<dbReference type="GO" id="GO:0009055">
    <property type="term" value="F:electron transfer activity"/>
    <property type="evidence" value="ECO:0007669"/>
    <property type="project" value="InterPro"/>
</dbReference>
<feature type="transmembrane region" description="Helical" evidence="7">
    <location>
        <begin position="65"/>
        <end position="89"/>
    </location>
</feature>
<evidence type="ECO:0000256" key="3">
    <source>
        <dbReference type="ARBA" id="ARBA00022692"/>
    </source>
</evidence>
<evidence type="ECO:0000256" key="1">
    <source>
        <dbReference type="ARBA" id="ARBA00004651"/>
    </source>
</evidence>
<feature type="region of interest" description="Disordered" evidence="6">
    <location>
        <begin position="176"/>
        <end position="198"/>
    </location>
</feature>
<proteinExistence type="predicted"/>
<feature type="transmembrane region" description="Helical" evidence="7">
    <location>
        <begin position="236"/>
        <end position="254"/>
    </location>
</feature>
<accession>A0A2A9E6V5</accession>
<evidence type="ECO:0000256" key="2">
    <source>
        <dbReference type="ARBA" id="ARBA00022475"/>
    </source>
</evidence>
<dbReference type="Pfam" id="PF00174">
    <property type="entry name" value="Oxidored_molyb"/>
    <property type="match status" value="1"/>
</dbReference>
<comment type="caution">
    <text evidence="10">The sequence shown here is derived from an EMBL/GenBank/DDBJ whole genome shotgun (WGS) entry which is preliminary data.</text>
</comment>
<organism evidence="10 11">
    <name type="scientific">Sanguibacter antarcticus</name>
    <dbReference type="NCBI Taxonomy" id="372484"/>
    <lineage>
        <taxon>Bacteria</taxon>
        <taxon>Bacillati</taxon>
        <taxon>Actinomycetota</taxon>
        <taxon>Actinomycetes</taxon>
        <taxon>Micrococcales</taxon>
        <taxon>Sanguibacteraceae</taxon>
        <taxon>Sanguibacter</taxon>
    </lineage>
</organism>
<dbReference type="CDD" id="cd00321">
    <property type="entry name" value="SO_family_Moco"/>
    <property type="match status" value="1"/>
</dbReference>
<evidence type="ECO:0000256" key="4">
    <source>
        <dbReference type="ARBA" id="ARBA00022989"/>
    </source>
</evidence>
<dbReference type="PANTHER" id="PTHR43032">
    <property type="entry name" value="PROTEIN-METHIONINE-SULFOXIDE REDUCTASE"/>
    <property type="match status" value="1"/>
</dbReference>
<protein>
    <submittedName>
        <fullName evidence="10">Molybdopterin-dependent oxidoreductase-like protein</fullName>
    </submittedName>
</protein>
<comment type="subcellular location">
    <subcellularLocation>
        <location evidence="1">Cell membrane</location>
        <topology evidence="1">Multi-pass membrane protein</topology>
    </subcellularLocation>
</comment>
<feature type="domain" description="Oxidoreductase molybdopterin-binding" evidence="8">
    <location>
        <begin position="287"/>
        <end position="419"/>
    </location>
</feature>
<dbReference type="InterPro" id="IPR036374">
    <property type="entry name" value="OxRdtase_Mopterin-bd_sf"/>
</dbReference>
<dbReference type="InterPro" id="IPR016174">
    <property type="entry name" value="Di-haem_cyt_TM"/>
</dbReference>
<keyword evidence="11" id="KW-1185">Reference proteome</keyword>
<dbReference type="Proteomes" id="UP000225548">
    <property type="component" value="Unassembled WGS sequence"/>
</dbReference>
<reference evidence="10 11" key="1">
    <citation type="submission" date="2017-10" db="EMBL/GenBank/DDBJ databases">
        <title>Sequencing the genomes of 1000 actinobacteria strains.</title>
        <authorList>
            <person name="Klenk H.-P."/>
        </authorList>
    </citation>
    <scope>NUCLEOTIDE SEQUENCE [LARGE SCALE GENOMIC DNA]</scope>
    <source>
        <strain evidence="10 11">DSM 18966</strain>
    </source>
</reference>